<evidence type="ECO:0000313" key="2">
    <source>
        <dbReference type="EMBL" id="MBV3383546.1"/>
    </source>
</evidence>
<keyword evidence="5" id="KW-1185">Reference proteome</keyword>
<organism evidence="2 4">
    <name type="scientific">Catenibacterium mitsuokai</name>
    <dbReference type="NCBI Taxonomy" id="100886"/>
    <lineage>
        <taxon>Bacteria</taxon>
        <taxon>Bacillati</taxon>
        <taxon>Bacillota</taxon>
        <taxon>Erysipelotrichia</taxon>
        <taxon>Erysipelotrichales</taxon>
        <taxon>Coprobacillaceae</taxon>
        <taxon>Catenibacterium</taxon>
    </lineage>
</organism>
<evidence type="ECO:0000313" key="5">
    <source>
        <dbReference type="Proteomes" id="UP001197492"/>
    </source>
</evidence>
<comment type="caution">
    <text evidence="2">The sequence shown here is derived from an EMBL/GenBank/DDBJ whole genome shotgun (WGS) entry which is preliminary data.</text>
</comment>
<evidence type="ECO:0000259" key="1">
    <source>
        <dbReference type="Pfam" id="PF00535"/>
    </source>
</evidence>
<dbReference type="PANTHER" id="PTHR37316:SF3">
    <property type="entry name" value="TEICHOIC ACID GLYCEROL-PHOSPHATE TRANSFERASE"/>
    <property type="match status" value="1"/>
</dbReference>
<dbReference type="Pfam" id="PF04464">
    <property type="entry name" value="Glyphos_transf"/>
    <property type="match status" value="1"/>
</dbReference>
<dbReference type="EMBL" id="JAHOEL010000086">
    <property type="protein sequence ID" value="MBV3393560.1"/>
    <property type="molecule type" value="Genomic_DNA"/>
</dbReference>
<evidence type="ECO:0000313" key="4">
    <source>
        <dbReference type="Proteomes" id="UP001196408"/>
    </source>
</evidence>
<dbReference type="InterPro" id="IPR051612">
    <property type="entry name" value="Teichoic_Acid_Biosynth"/>
</dbReference>
<dbReference type="CDD" id="cd00761">
    <property type="entry name" value="Glyco_tranf_GTA_type"/>
    <property type="match status" value="1"/>
</dbReference>
<dbReference type="InterPro" id="IPR007554">
    <property type="entry name" value="Glycerophosphate_synth"/>
</dbReference>
<dbReference type="EMBL" id="JAHOEF010000088">
    <property type="protein sequence ID" value="MBV3383546.1"/>
    <property type="molecule type" value="Genomic_DNA"/>
</dbReference>
<name>A0AAW4N0G1_9FIRM</name>
<dbReference type="GO" id="GO:0047355">
    <property type="term" value="F:CDP-glycerol glycerophosphotransferase activity"/>
    <property type="evidence" value="ECO:0007669"/>
    <property type="project" value="InterPro"/>
</dbReference>
<dbReference type="GO" id="GO:0016020">
    <property type="term" value="C:membrane"/>
    <property type="evidence" value="ECO:0007669"/>
    <property type="project" value="InterPro"/>
</dbReference>
<evidence type="ECO:0000313" key="3">
    <source>
        <dbReference type="EMBL" id="MBV3393560.1"/>
    </source>
</evidence>
<gene>
    <name evidence="2" type="ORF">KSV97_10065</name>
    <name evidence="3" type="ORF">KSW06_09940</name>
</gene>
<proteinExistence type="predicted"/>
<accession>A0AAW4N0G1</accession>
<dbReference type="InterPro" id="IPR001173">
    <property type="entry name" value="Glyco_trans_2-like"/>
</dbReference>
<dbReference type="Proteomes" id="UP001196408">
    <property type="component" value="Unassembled WGS sequence"/>
</dbReference>
<protein>
    <submittedName>
        <fullName evidence="2">CDP-glycerol:glycerophosphate glycerophosphotransferase</fullName>
    </submittedName>
</protein>
<dbReference type="AlphaFoldDB" id="A0AAW4N0G1"/>
<reference evidence="2 5" key="1">
    <citation type="submission" date="2021-06" db="EMBL/GenBank/DDBJ databases">
        <title>Collection of gut derived symbiotic bacterial strains cultured from healthy donors.</title>
        <authorList>
            <person name="Lin H."/>
            <person name="Littmann E."/>
            <person name="Pamer E.G."/>
        </authorList>
    </citation>
    <scope>NUCLEOTIDE SEQUENCE</scope>
    <source>
        <strain evidence="3 5">MSK.21.70</strain>
        <strain evidence="2">MSK.21.82</strain>
    </source>
</reference>
<dbReference type="RefSeq" id="WP_217748212.1">
    <property type="nucleotide sequence ID" value="NZ_JAHOEB010000089.1"/>
</dbReference>
<feature type="domain" description="Glycosyltransferase 2-like" evidence="1">
    <location>
        <begin position="4"/>
        <end position="129"/>
    </location>
</feature>
<dbReference type="PANTHER" id="PTHR37316">
    <property type="entry name" value="TEICHOIC ACID GLYCEROL-PHOSPHATE PRIMASE"/>
    <property type="match status" value="1"/>
</dbReference>
<dbReference type="Pfam" id="PF00535">
    <property type="entry name" value="Glycos_transf_2"/>
    <property type="match status" value="1"/>
</dbReference>
<dbReference type="Proteomes" id="UP001197492">
    <property type="component" value="Unassembled WGS sequence"/>
</dbReference>
<sequence>MKLSIIIPFNRYIHYLYDCLESIKDQNLTDYEVLLVVDAIEDVKDKIHKYNLPITLIESGEATVGKKRNMGLNLAKGDYVYFLDSDDYVLPNCLNALMEEAEKSNNQVVAGKRMVSWFKKKVYETMSDETNIERNLKDKDHDRLIKVERKQEEHVYDNEPEQFKIDLLIRTRHALRNVSCLNLLIKRSLIEDNHISFKEEFFWYTDAPFVVELLKYTNDVSFVEDAILVKRKHNDPINRPALSQIKDPDGRFDEFIEAHNYCLEISKDYPSIHYYINAKMANYFTSFFAKKVRRSEDDKWRTTRFDTMAEVLTRIEPELLKKSLYRRRLSKACMNHDLKKAQKIIAAHLAGVKAKKIFKNKNEMNKYLYRHKYKNEPIQKNLIMFETFRGASYADSPKYIYEYLAKNFPGQYEFVWVLNDTKTKLPYGGTVVKRMTRKYAYYLAVCKYFVFNTRQPLWYRKREGQVFLETWHGTPLKRLAFDQEEVTAASPTYKAQFYRQKQEWDYLIAPNAFSSEIFKSCFMYKDEGDTMLDTGYPRNDLLSDPHKEEIAKELKKKVGIPLDKKVILYAPTWRDDEYYGNGAYKFQLKLNLEQMRKELGDEYVIILRTHYYIADVLDLTGLDGFAFNLSKYDDITEIYLMSDILITDYSSVFFDFANLKRPMLFYTYDLDKYRDVLRGFYINMEEELPGPLVFTTDEVIDTIKHMDEITEKYADRYVKFYDKFCGWEDGHSSQRVVETVFEKN</sequence>